<evidence type="ECO:0000259" key="3">
    <source>
        <dbReference type="Pfam" id="PF13086"/>
    </source>
</evidence>
<reference evidence="6 7" key="1">
    <citation type="submission" date="2023-01" db="EMBL/GenBank/DDBJ databases">
        <title>Analysis of 21 Apiospora genomes using comparative genomics revels a genus with tremendous synthesis potential of carbohydrate active enzymes and secondary metabolites.</title>
        <authorList>
            <person name="Sorensen T."/>
        </authorList>
    </citation>
    <scope>NUCLEOTIDE SEQUENCE [LARGE SCALE GENOMIC DNA]</scope>
    <source>
        <strain evidence="6 7">CBS 117206</strain>
    </source>
</reference>
<dbReference type="InterPro" id="IPR047187">
    <property type="entry name" value="SF1_C_Upf1"/>
</dbReference>
<keyword evidence="1 6" id="KW-0347">Helicase</keyword>
<evidence type="ECO:0000256" key="2">
    <source>
        <dbReference type="SAM" id="MobiDB-lite"/>
    </source>
</evidence>
<dbReference type="PANTHER" id="PTHR10887">
    <property type="entry name" value="DNA2/NAM7 HELICASE FAMILY"/>
    <property type="match status" value="1"/>
</dbReference>
<keyword evidence="7" id="KW-1185">Reference proteome</keyword>
<dbReference type="InterPro" id="IPR045055">
    <property type="entry name" value="DNA2/NAM7-like"/>
</dbReference>
<dbReference type="AlphaFoldDB" id="A0AAW0QRG8"/>
<feature type="compositionally biased region" description="Basic and acidic residues" evidence="2">
    <location>
        <begin position="1157"/>
        <end position="1170"/>
    </location>
</feature>
<dbReference type="PANTHER" id="PTHR10887:SF341">
    <property type="entry name" value="NFX1-TYPE ZINC FINGER-CONTAINING PROTEIN 1"/>
    <property type="match status" value="1"/>
</dbReference>
<dbReference type="Pfam" id="PF25396">
    <property type="entry name" value="ZNFX1"/>
    <property type="match status" value="1"/>
</dbReference>
<dbReference type="InterPro" id="IPR057373">
    <property type="entry name" value="ZNFX1"/>
</dbReference>
<dbReference type="InterPro" id="IPR041677">
    <property type="entry name" value="DNA2/NAM7_AAA_11"/>
</dbReference>
<evidence type="ECO:0000313" key="6">
    <source>
        <dbReference type="EMBL" id="KAK8109703.1"/>
    </source>
</evidence>
<feature type="compositionally biased region" description="Basic residues" evidence="2">
    <location>
        <begin position="1091"/>
        <end position="1111"/>
    </location>
</feature>
<gene>
    <name evidence="6" type="ORF">PG999_007840</name>
</gene>
<feature type="domain" description="ZNFX1" evidence="5">
    <location>
        <begin position="97"/>
        <end position="201"/>
    </location>
</feature>
<organism evidence="6 7">
    <name type="scientific">Apiospora kogelbergensis</name>
    <dbReference type="NCBI Taxonomy" id="1337665"/>
    <lineage>
        <taxon>Eukaryota</taxon>
        <taxon>Fungi</taxon>
        <taxon>Dikarya</taxon>
        <taxon>Ascomycota</taxon>
        <taxon>Pezizomycotina</taxon>
        <taxon>Sordariomycetes</taxon>
        <taxon>Xylariomycetidae</taxon>
        <taxon>Amphisphaeriales</taxon>
        <taxon>Apiosporaceae</taxon>
        <taxon>Apiospora</taxon>
    </lineage>
</organism>
<feature type="region of interest" description="Disordered" evidence="2">
    <location>
        <begin position="1053"/>
        <end position="1132"/>
    </location>
</feature>
<sequence>MEVDNNHSSSASCSKSLSETEGWASLPELPTSSEINPDWDRDGERIGAGIRLNDVTRPYSSKEDYLQIHYSLQREDGIANLRKSVFDYKQCPGMMDDSDDCIYTKVFVKGYHMTNQGPLCRVTFSTERAGKKIRWTNTRRLTPGTIVALSAVLDNFETQCKVASIVERFMDGPNVIVHLKWASVDDAVFDPMEQLVMLESRHGFFEAVRYSLVALQNVAMTESPLTKYIVSGSLVDASPHYVQEHPTMDISPLLTAPLPFDLDIDAYKNVNIIDGIPDKIEPYTSLDDSQLQAVHRILTKELAIVQGPPGTGKTFTSVQALRILISQDGNDTVTPIIVAAETNHAVDQILKHFVNLRLGSHVVRIGGRSTDADLKEHSLHNLRQRGWINPRVDTTYLRDTNDASKSFGNIYGALARNKKMFKDIVKDVFPDRLLDPQRLYEQGIITRVQLGHFMDEDWEGDGAGVDIMRDWLGESLCSTSDIRRFRDPMFDVEEICQDDEIDGTDFEMKDDLFIDDFDSNDHLKGDWVEIDRLEGGSNSHGYRDSDIAFTRQLRKKNLWDIDQKFRGAIYEHWHKRLVENNTSGLRDILANNMRLTKNLKYNRRLKDAQLIKNMQIQIVGCTVTGLSKYRDLIAALQPRTLLVEEAAQSREAQITASLLPSLQQLILVGDHQQLASYCSIPLLAEPPHFLCTSMFERLVKYMRLPFTVLEVQRRMIPEIRQVLNHFYPSLRDHPMYPLYFCHHDYPEGFDAQMNSMFNMEEAKHVVRFAEYLIMNGTPIGSITILTFYRGQRIRIMREARERPFIHYHGGLNVKTVDSYQGEENDVILLSLVRSNPPGIMYRAGFVEDMHRGVVSISRARRGFYIFGNYINLENSTVDSRKMWRTVREAFQRGGFIDPKKPGLPIYCKKHDRSIHMDDADSWEGNHGGCFKKCGEVFPGCGHPCQRSCHPMPHETLRCSAPCERRLRCGHACAEACGTKCRCAVACKAFYGTVLPPAKEYHQGGIQSSQNWLGYDAQVDDRLLMAQAHQSFDGAADIVETTLVDRFRPVTLNPGGTRTLGNQITERGIISSSSTSVSPNKSTDTTTSPTKGKPRPKPKKQKAFVQRNRHRPPPILPAPKLTLNVGGDNTSPTIAEWERHDEEIEAAGAASGGVAAQEKADNEPKNLIDFD</sequence>
<name>A0AAW0QRG8_9PEZI</name>
<dbReference type="InterPro" id="IPR041679">
    <property type="entry name" value="DNA2/NAM7-like_C"/>
</dbReference>
<feature type="domain" description="DNA2/NAM7 helicase helicase" evidence="3">
    <location>
        <begin position="286"/>
        <end position="676"/>
    </location>
</feature>
<comment type="caution">
    <text evidence="6">The sequence shown here is derived from an EMBL/GenBank/DDBJ whole genome shotgun (WGS) entry which is preliminary data.</text>
</comment>
<dbReference type="GO" id="GO:0031048">
    <property type="term" value="P:regulatory ncRNA-mediated heterochromatin formation"/>
    <property type="evidence" value="ECO:0007669"/>
    <property type="project" value="TreeGrafter"/>
</dbReference>
<feature type="region of interest" description="Disordered" evidence="2">
    <location>
        <begin position="1"/>
        <end position="40"/>
    </location>
</feature>
<dbReference type="Pfam" id="PF13086">
    <property type="entry name" value="AAA_11"/>
    <property type="match status" value="1"/>
</dbReference>
<feature type="compositionally biased region" description="Low complexity" evidence="2">
    <location>
        <begin position="1070"/>
        <end position="1090"/>
    </location>
</feature>
<protein>
    <submittedName>
        <fullName evidence="6">Helicase-like protein</fullName>
    </submittedName>
</protein>
<dbReference type="EMBL" id="JAQQWP010000007">
    <property type="protein sequence ID" value="KAK8109703.1"/>
    <property type="molecule type" value="Genomic_DNA"/>
</dbReference>
<evidence type="ECO:0000259" key="5">
    <source>
        <dbReference type="Pfam" id="PF25396"/>
    </source>
</evidence>
<dbReference type="GO" id="GO:0031380">
    <property type="term" value="C:nuclear RNA-directed RNA polymerase complex"/>
    <property type="evidence" value="ECO:0007669"/>
    <property type="project" value="TreeGrafter"/>
</dbReference>
<keyword evidence="1 6" id="KW-0547">Nucleotide-binding</keyword>
<feature type="domain" description="DNA2/NAM7 helicase-like C-terminal" evidence="4">
    <location>
        <begin position="692"/>
        <end position="868"/>
    </location>
</feature>
<dbReference type="Proteomes" id="UP001392437">
    <property type="component" value="Unassembled WGS sequence"/>
</dbReference>
<feature type="compositionally biased region" description="Polar residues" evidence="2">
    <location>
        <begin position="1053"/>
        <end position="1064"/>
    </location>
</feature>
<evidence type="ECO:0000313" key="7">
    <source>
        <dbReference type="Proteomes" id="UP001392437"/>
    </source>
</evidence>
<feature type="region of interest" description="Disordered" evidence="2">
    <location>
        <begin position="1147"/>
        <end position="1170"/>
    </location>
</feature>
<keyword evidence="1 6" id="KW-0378">Hydrolase</keyword>
<dbReference type="Gene3D" id="3.40.50.300">
    <property type="entry name" value="P-loop containing nucleotide triphosphate hydrolases"/>
    <property type="match status" value="3"/>
</dbReference>
<dbReference type="GO" id="GO:0004386">
    <property type="term" value="F:helicase activity"/>
    <property type="evidence" value="ECO:0007669"/>
    <property type="project" value="UniProtKB-KW"/>
</dbReference>
<dbReference type="CDD" id="cd18808">
    <property type="entry name" value="SF1_C_Upf1"/>
    <property type="match status" value="1"/>
</dbReference>
<dbReference type="Pfam" id="PF13087">
    <property type="entry name" value="AAA_12"/>
    <property type="match status" value="1"/>
</dbReference>
<evidence type="ECO:0000259" key="4">
    <source>
        <dbReference type="Pfam" id="PF13087"/>
    </source>
</evidence>
<dbReference type="CDD" id="cd06008">
    <property type="entry name" value="NF-X1-zinc-finger"/>
    <property type="match status" value="1"/>
</dbReference>
<feature type="compositionally biased region" description="Low complexity" evidence="2">
    <location>
        <begin position="8"/>
        <end position="17"/>
    </location>
</feature>
<dbReference type="SUPFAM" id="SSF52540">
    <property type="entry name" value="P-loop containing nucleoside triphosphate hydrolases"/>
    <property type="match status" value="1"/>
</dbReference>
<proteinExistence type="predicted"/>
<keyword evidence="1 6" id="KW-0067">ATP-binding</keyword>
<evidence type="ECO:0000256" key="1">
    <source>
        <dbReference type="ARBA" id="ARBA00022806"/>
    </source>
</evidence>
<accession>A0AAW0QRG8</accession>
<dbReference type="InterPro" id="IPR027417">
    <property type="entry name" value="P-loop_NTPase"/>
</dbReference>